<evidence type="ECO:0000313" key="2">
    <source>
        <dbReference type="EMBL" id="KKU36499.1"/>
    </source>
</evidence>
<dbReference type="InterPro" id="IPR007332">
    <property type="entry name" value="DUF411"/>
</dbReference>
<proteinExistence type="predicted"/>
<dbReference type="Pfam" id="PF04214">
    <property type="entry name" value="DUF411"/>
    <property type="match status" value="1"/>
</dbReference>
<feature type="transmembrane region" description="Helical" evidence="1">
    <location>
        <begin position="6"/>
        <end position="25"/>
    </location>
</feature>
<protein>
    <recommendedName>
        <fullName evidence="4">CopG family transcriptional regulator</fullName>
    </recommendedName>
</protein>
<dbReference type="SUPFAM" id="SSF52833">
    <property type="entry name" value="Thioredoxin-like"/>
    <property type="match status" value="1"/>
</dbReference>
<keyword evidence="1" id="KW-0812">Transmembrane</keyword>
<dbReference type="EMBL" id="LCMJ01000004">
    <property type="protein sequence ID" value="KKU36499.1"/>
    <property type="molecule type" value="Genomic_DNA"/>
</dbReference>
<keyword evidence="1" id="KW-1133">Transmembrane helix</keyword>
<reference evidence="2 3" key="1">
    <citation type="journal article" date="2015" name="Nature">
        <title>rRNA introns, odd ribosomes, and small enigmatic genomes across a large radiation of phyla.</title>
        <authorList>
            <person name="Brown C.T."/>
            <person name="Hug L.A."/>
            <person name="Thomas B.C."/>
            <person name="Sharon I."/>
            <person name="Castelle C.J."/>
            <person name="Singh A."/>
            <person name="Wilkins M.J."/>
            <person name="Williams K.H."/>
            <person name="Banfield J.F."/>
        </authorList>
    </citation>
    <scope>NUCLEOTIDE SEQUENCE [LARGE SCALE GENOMIC DNA]</scope>
</reference>
<keyword evidence="1" id="KW-0472">Membrane</keyword>
<organism evidence="2 3">
    <name type="scientific">Candidatus Azambacteria bacterium GW2011_GWB1_46_27</name>
    <dbReference type="NCBI Taxonomy" id="1618617"/>
    <lineage>
        <taxon>Bacteria</taxon>
        <taxon>Candidatus Azamiibacteriota</taxon>
    </lineage>
</organism>
<evidence type="ECO:0000313" key="3">
    <source>
        <dbReference type="Proteomes" id="UP000034067"/>
    </source>
</evidence>
<accession>A0A0G1PUQ2</accession>
<comment type="caution">
    <text evidence="2">The sequence shown here is derived from an EMBL/GenBank/DDBJ whole genome shotgun (WGS) entry which is preliminary data.</text>
</comment>
<dbReference type="Proteomes" id="UP000034067">
    <property type="component" value="Unassembled WGS sequence"/>
</dbReference>
<dbReference type="InterPro" id="IPR036249">
    <property type="entry name" value="Thioredoxin-like_sf"/>
</dbReference>
<dbReference type="PATRIC" id="fig|1618617.3.peg.57"/>
<dbReference type="AlphaFoldDB" id="A0A0G1PUQ2"/>
<sequence>MGARGKIWVIFIICAGVLLSLGVFWKLESFADRAMAAEKITVYASPSCGCCHSYIDYLRENGFDADVIHTDDVAGVKKQYNIPQNLQSCHTAITSSGYIIEGHVPAESIKKLLRDKPNVRGIALPGMPKNAPGMGDGKGQFPVVIIP</sequence>
<name>A0A0G1PUQ2_9BACT</name>
<gene>
    <name evidence="2" type="ORF">UX48_C0004G0006</name>
</gene>
<dbReference type="Gene3D" id="3.40.30.10">
    <property type="entry name" value="Glutaredoxin"/>
    <property type="match status" value="1"/>
</dbReference>
<evidence type="ECO:0008006" key="4">
    <source>
        <dbReference type="Google" id="ProtNLM"/>
    </source>
</evidence>
<evidence type="ECO:0000256" key="1">
    <source>
        <dbReference type="SAM" id="Phobius"/>
    </source>
</evidence>